<gene>
    <name evidence="1" type="primary">Contig5788.g6197</name>
    <name evidence="1" type="ORF">STYLEM_18613</name>
</gene>
<dbReference type="Proteomes" id="UP000039865">
    <property type="component" value="Unassembled WGS sequence"/>
</dbReference>
<evidence type="ECO:0000313" key="1">
    <source>
        <dbReference type="EMBL" id="CDW89480.1"/>
    </source>
</evidence>
<proteinExistence type="predicted"/>
<keyword evidence="2" id="KW-1185">Reference proteome</keyword>
<dbReference type="EMBL" id="CCKQ01017586">
    <property type="protein sequence ID" value="CDW89480.1"/>
    <property type="molecule type" value="Genomic_DNA"/>
</dbReference>
<reference evidence="1 2" key="1">
    <citation type="submission" date="2014-06" db="EMBL/GenBank/DDBJ databases">
        <authorList>
            <person name="Swart Estienne"/>
        </authorList>
    </citation>
    <scope>NUCLEOTIDE SEQUENCE [LARGE SCALE GENOMIC DNA]</scope>
    <source>
        <strain evidence="1 2">130c</strain>
    </source>
</reference>
<dbReference type="AlphaFoldDB" id="A0A078B4M1"/>
<protein>
    <submittedName>
        <fullName evidence="1">Uncharacterized protein</fullName>
    </submittedName>
</protein>
<accession>A0A078B4M1</accession>
<dbReference type="InParanoid" id="A0A078B4M1"/>
<evidence type="ECO:0000313" key="2">
    <source>
        <dbReference type="Proteomes" id="UP000039865"/>
    </source>
</evidence>
<name>A0A078B4M1_STYLE</name>
<sequence>MQNEIQLIKDIVNESDSVDQLAIQSQTSQDQAQLIKLDQQLQNLLNTKTNQEFFPALSEMQMLGGSYSKLSFKRKILKSSILNELQNSSDQILVFNIIYNLLNPDEIYSTNRVYIHMIEAERDQSKIDSQETDVLIYLIFKKESKNCPTLNQSQKIKHQLFVTQKEIESRYTYSKQKIEEAKLLQNLTGAVGEIFKRRLEFKLAESQIQSEINQVDFQLSEVITKEQVLVRQCLENYEEYLKVVGEQEYFSNNMSNLDISQLDESNPVYEFQKDRNIIKLDAALKNLINFLRSSPPKLLDDQTRTSLYYLEDRRMIKFANKLSVQSQQERSF</sequence>
<organism evidence="1 2">
    <name type="scientific">Stylonychia lemnae</name>
    <name type="common">Ciliate</name>
    <dbReference type="NCBI Taxonomy" id="5949"/>
    <lineage>
        <taxon>Eukaryota</taxon>
        <taxon>Sar</taxon>
        <taxon>Alveolata</taxon>
        <taxon>Ciliophora</taxon>
        <taxon>Intramacronucleata</taxon>
        <taxon>Spirotrichea</taxon>
        <taxon>Stichotrichia</taxon>
        <taxon>Sporadotrichida</taxon>
        <taxon>Oxytrichidae</taxon>
        <taxon>Stylonychinae</taxon>
        <taxon>Stylonychia</taxon>
    </lineage>
</organism>